<evidence type="ECO:0008006" key="12">
    <source>
        <dbReference type="Google" id="ProtNLM"/>
    </source>
</evidence>
<feature type="region of interest" description="N-terminal hotdog fold" evidence="6">
    <location>
        <begin position="964"/>
        <end position="1096"/>
    </location>
</feature>
<keyword evidence="5" id="KW-0843">Virulence</keyword>
<dbReference type="SUPFAM" id="SSF53901">
    <property type="entry name" value="Thiolase-like"/>
    <property type="match status" value="1"/>
</dbReference>
<gene>
    <name evidence="10" type="ORF">D9757_005864</name>
</gene>
<feature type="domain" description="Carrier" evidence="7">
    <location>
        <begin position="1313"/>
        <end position="1388"/>
    </location>
</feature>
<dbReference type="InterPro" id="IPR001227">
    <property type="entry name" value="Ac_transferase_dom_sf"/>
</dbReference>
<dbReference type="Gene3D" id="3.40.50.1820">
    <property type="entry name" value="alpha/beta hydrolase"/>
    <property type="match status" value="1"/>
</dbReference>
<keyword evidence="4" id="KW-0808">Transferase</keyword>
<comment type="pathway">
    <text evidence="1">Secondary metabolite biosynthesis.</text>
</comment>
<evidence type="ECO:0000256" key="3">
    <source>
        <dbReference type="ARBA" id="ARBA00022553"/>
    </source>
</evidence>
<dbReference type="InterPro" id="IPR020806">
    <property type="entry name" value="PKS_PP-bd"/>
</dbReference>
<dbReference type="OrthoDB" id="329835at2759"/>
<dbReference type="Pfam" id="PF00975">
    <property type="entry name" value="Thioesterase"/>
    <property type="match status" value="1"/>
</dbReference>
<dbReference type="Gene3D" id="3.10.129.110">
    <property type="entry name" value="Polyketide synthase dehydratase"/>
    <property type="match status" value="1"/>
</dbReference>
<evidence type="ECO:0000313" key="10">
    <source>
        <dbReference type="EMBL" id="KAF5386448.1"/>
    </source>
</evidence>
<dbReference type="Pfam" id="PF22621">
    <property type="entry name" value="CurL-like_PKS_C"/>
    <property type="match status" value="1"/>
</dbReference>
<dbReference type="Pfam" id="PF02801">
    <property type="entry name" value="Ketoacyl-synt_C"/>
    <property type="match status" value="1"/>
</dbReference>
<dbReference type="InterPro" id="IPR030918">
    <property type="entry name" value="PT_fungal_PKS"/>
</dbReference>
<dbReference type="Pfam" id="PF14765">
    <property type="entry name" value="PS-DH"/>
    <property type="match status" value="1"/>
</dbReference>
<dbReference type="NCBIfam" id="TIGR04532">
    <property type="entry name" value="PT_fungal_PKS"/>
    <property type="match status" value="1"/>
</dbReference>
<dbReference type="PROSITE" id="PS52004">
    <property type="entry name" value="KS3_2"/>
    <property type="match status" value="1"/>
</dbReference>
<dbReference type="InterPro" id="IPR014030">
    <property type="entry name" value="Ketoacyl_synth_N"/>
</dbReference>
<evidence type="ECO:0000256" key="5">
    <source>
        <dbReference type="ARBA" id="ARBA00023026"/>
    </source>
</evidence>
<feature type="domain" description="Carrier" evidence="7">
    <location>
        <begin position="1420"/>
        <end position="1497"/>
    </location>
</feature>
<dbReference type="InterPro" id="IPR036736">
    <property type="entry name" value="ACP-like_sf"/>
</dbReference>
<keyword evidence="3" id="KW-0597">Phosphoprotein</keyword>
<dbReference type="InterPro" id="IPR016035">
    <property type="entry name" value="Acyl_Trfase/lysoPLipase"/>
</dbReference>
<evidence type="ECO:0000259" key="7">
    <source>
        <dbReference type="PROSITE" id="PS50075"/>
    </source>
</evidence>
<feature type="region of interest" description="C-terminal hotdog fold" evidence="6">
    <location>
        <begin position="1122"/>
        <end position="1272"/>
    </location>
</feature>
<dbReference type="InterPro" id="IPR009081">
    <property type="entry name" value="PP-bd_ACP"/>
</dbReference>
<dbReference type="Gene3D" id="3.40.366.10">
    <property type="entry name" value="Malonyl-Coenzyme A Acyl Carrier Protein, domain 2"/>
    <property type="match status" value="1"/>
</dbReference>
<dbReference type="PANTHER" id="PTHR43775">
    <property type="entry name" value="FATTY ACID SYNTHASE"/>
    <property type="match status" value="1"/>
</dbReference>
<reference evidence="10 11" key="1">
    <citation type="journal article" date="2020" name="ISME J.">
        <title>Uncovering the hidden diversity of litter-decomposition mechanisms in mushroom-forming fungi.</title>
        <authorList>
            <person name="Floudas D."/>
            <person name="Bentzer J."/>
            <person name="Ahren D."/>
            <person name="Johansson T."/>
            <person name="Persson P."/>
            <person name="Tunlid A."/>
        </authorList>
    </citation>
    <scope>NUCLEOTIDE SEQUENCE [LARGE SCALE GENOMIC DNA]</scope>
    <source>
        <strain evidence="10 11">CBS 406.79</strain>
    </source>
</reference>
<dbReference type="InterPro" id="IPR049551">
    <property type="entry name" value="PKS_DH_C"/>
</dbReference>
<evidence type="ECO:0000259" key="8">
    <source>
        <dbReference type="PROSITE" id="PS52004"/>
    </source>
</evidence>
<feature type="active site" description="Proton donor; for dehydratase activity" evidence="6">
    <location>
        <position position="1183"/>
    </location>
</feature>
<dbReference type="PROSITE" id="PS50075">
    <property type="entry name" value="CARRIER"/>
    <property type="match status" value="2"/>
</dbReference>
<feature type="active site" description="Proton acceptor; for dehydratase activity" evidence="6">
    <location>
        <position position="998"/>
    </location>
</feature>
<dbReference type="InterPro" id="IPR016039">
    <property type="entry name" value="Thiolase-like"/>
</dbReference>
<dbReference type="PROSITE" id="PS00606">
    <property type="entry name" value="KS3_1"/>
    <property type="match status" value="1"/>
</dbReference>
<dbReference type="GO" id="GO:0006633">
    <property type="term" value="P:fatty acid biosynthetic process"/>
    <property type="evidence" value="ECO:0007669"/>
    <property type="project" value="InterPro"/>
</dbReference>
<evidence type="ECO:0000256" key="1">
    <source>
        <dbReference type="ARBA" id="ARBA00005179"/>
    </source>
</evidence>
<evidence type="ECO:0000313" key="11">
    <source>
        <dbReference type="Proteomes" id="UP000518752"/>
    </source>
</evidence>
<comment type="caution">
    <text evidence="10">The sequence shown here is derived from an EMBL/GenBank/DDBJ whole genome shotgun (WGS) entry which is preliminary data.</text>
</comment>
<dbReference type="InterPro" id="IPR006162">
    <property type="entry name" value="Ppantetheine_attach_site"/>
</dbReference>
<dbReference type="Pfam" id="PF00698">
    <property type="entry name" value="Acyl_transf_1"/>
    <property type="match status" value="1"/>
</dbReference>
<organism evidence="10 11">
    <name type="scientific">Collybiopsis confluens</name>
    <dbReference type="NCBI Taxonomy" id="2823264"/>
    <lineage>
        <taxon>Eukaryota</taxon>
        <taxon>Fungi</taxon>
        <taxon>Dikarya</taxon>
        <taxon>Basidiomycota</taxon>
        <taxon>Agaricomycotina</taxon>
        <taxon>Agaricomycetes</taxon>
        <taxon>Agaricomycetidae</taxon>
        <taxon>Agaricales</taxon>
        <taxon>Marasmiineae</taxon>
        <taxon>Omphalotaceae</taxon>
        <taxon>Collybiopsis</taxon>
    </lineage>
</organism>
<evidence type="ECO:0000256" key="2">
    <source>
        <dbReference type="ARBA" id="ARBA00022450"/>
    </source>
</evidence>
<dbReference type="GO" id="GO:0004315">
    <property type="term" value="F:3-oxoacyl-[acyl-carrier-protein] synthase activity"/>
    <property type="evidence" value="ECO:0007669"/>
    <property type="project" value="InterPro"/>
</dbReference>
<dbReference type="GO" id="GO:0044550">
    <property type="term" value="P:secondary metabolite biosynthetic process"/>
    <property type="evidence" value="ECO:0007669"/>
    <property type="project" value="TreeGrafter"/>
</dbReference>
<evidence type="ECO:0000259" key="9">
    <source>
        <dbReference type="PROSITE" id="PS52019"/>
    </source>
</evidence>
<dbReference type="Gene3D" id="3.30.70.3290">
    <property type="match status" value="1"/>
</dbReference>
<dbReference type="Pfam" id="PF00109">
    <property type="entry name" value="ketoacyl-synt"/>
    <property type="match status" value="1"/>
</dbReference>
<dbReference type="InterPro" id="IPR029058">
    <property type="entry name" value="AB_hydrolase_fold"/>
</dbReference>
<dbReference type="Pfam" id="PF00550">
    <property type="entry name" value="PP-binding"/>
    <property type="match status" value="2"/>
</dbReference>
<dbReference type="SMART" id="SM00827">
    <property type="entry name" value="PKS_AT"/>
    <property type="match status" value="1"/>
</dbReference>
<dbReference type="InterPro" id="IPR018201">
    <property type="entry name" value="Ketoacyl_synth_AS"/>
</dbReference>
<dbReference type="InterPro" id="IPR016036">
    <property type="entry name" value="Malonyl_transacylase_ACP-bd"/>
</dbReference>
<proteinExistence type="predicted"/>
<dbReference type="Gene3D" id="1.10.1200.10">
    <property type="entry name" value="ACP-like"/>
    <property type="match status" value="2"/>
</dbReference>
<dbReference type="SUPFAM" id="SSF47336">
    <property type="entry name" value="ACP-like"/>
    <property type="match status" value="2"/>
</dbReference>
<dbReference type="PROSITE" id="PS52019">
    <property type="entry name" value="PKS_MFAS_DH"/>
    <property type="match status" value="1"/>
</dbReference>
<dbReference type="Proteomes" id="UP000518752">
    <property type="component" value="Unassembled WGS sequence"/>
</dbReference>
<feature type="domain" description="Ketosynthase family 3 (KS3)" evidence="8">
    <location>
        <begin position="62"/>
        <end position="487"/>
    </location>
</feature>
<dbReference type="InterPro" id="IPR014043">
    <property type="entry name" value="Acyl_transferase_dom"/>
</dbReference>
<dbReference type="InterPro" id="IPR014031">
    <property type="entry name" value="Ketoacyl_synth_C"/>
</dbReference>
<dbReference type="InterPro" id="IPR050091">
    <property type="entry name" value="PKS_NRPS_Biosynth_Enz"/>
</dbReference>
<dbReference type="PANTHER" id="PTHR43775:SF37">
    <property type="entry name" value="SI:DKEY-61P9.11"/>
    <property type="match status" value="1"/>
</dbReference>
<protein>
    <recommendedName>
        <fullName evidence="12">Polyketide synthase</fullName>
    </recommendedName>
</protein>
<dbReference type="EMBL" id="JAACJN010000035">
    <property type="protein sequence ID" value="KAF5386448.1"/>
    <property type="molecule type" value="Genomic_DNA"/>
</dbReference>
<dbReference type="SUPFAM" id="SSF55048">
    <property type="entry name" value="Probable ACP-binding domain of malonyl-CoA ACP transacylase"/>
    <property type="match status" value="1"/>
</dbReference>
<evidence type="ECO:0000256" key="6">
    <source>
        <dbReference type="PROSITE-ProRule" id="PRU01363"/>
    </source>
</evidence>
<evidence type="ECO:0000256" key="4">
    <source>
        <dbReference type="ARBA" id="ARBA00022679"/>
    </source>
</evidence>
<accession>A0A8H5HN95</accession>
<dbReference type="InterPro" id="IPR020841">
    <property type="entry name" value="PKS_Beta-ketoAc_synthase_dom"/>
</dbReference>
<sequence length="1771" mass="194563">MGLVTKQVVEVFPDQDVTFLNFGPGIFVARALRRACLLGHEILLRDESLTASPILRRTQPKQEAIAVVGMAIDMPGSPNVSKLWETLEKGINTLSEIPERCFKIRDYDGNGNPNRQMKAHAGNFIEGPGEFDSRFFKISPREAKCMDPQQRILLHTAYEALEDSGYVPGATLSSQPETFGCYVGVATHDYIQNLHEHIDIYYSTGTLKSFLSGRISYVMGFSGPSVVVDTACSSSLVALYQGARALMNRDCNSALVGGVNVITSPDMYLGLDRGHFLSPTGPSRAFDASADGYSRGEGCGMFVLKRLADAIAENDHIYGVIRGVEVNQSGLAQSITHPHAPTQMALFRRVLCNSGVPVSRVNVVEAHGTGTQAGDVNELASIRGILASDRTARNPLHITSVKGNLGHLEAASGAASLAKLLLMLKHRMIPPQISFNRLNPLVEPLERDNTVISRSLRPWPSPEGLPRVALLNNFGASGSNAALLLEEHVQPTPRAFAHPLLFAMSAKDESALQTLRSKYIEWLQSRDAEDTSLSDIAYSMTARRQIYSYRLVVVASERAQLIERLGKSTVLRPSTRLAPKIVFVFSGQGGQYFGMGSVLYATSPLFKQHIDECQAILASLGFSSIIPLLTGEYLSLTRQEEVEMYQTAIFALEYSLAKLWISWGLQPDALIGHRHVLGEYAALVFAGVLTLRGALTLVAHRVRLILQKCTPDLTGMLAISLPSEIVEDLLGSSFTFNDLIISCYNSPDDCVVSGPVATIHTFRQFLNDTTDCRSKILSVPYGYHCNTMSSLTEDLDSIASKIDIRSPAIPVAGNVTGRLVLPGEEGFFYPEYFARHCVEPVRFKDGVSAIANKFSSSHIVWLEIGPHPTCTPMLKSSCLVSGNTTLLASLKQNNDPWATINYSLSSLFRFDTPLKWRETFSHLPSVHCVTLPSYPFSTTNYWVSYAEDNSSLTKPGKSSLTCNHPLIQRWEQSPCAENGFSASFETPISQMSRLIIGHTVGNLPLCPASVFMELLYGGVELLVQQRDMSADESLVQIISVNFLKGLVYKDDVSRSVITTISLEDGCGTFSVSSRVSPSTELVLHVRGEYRLQPIPGCTARFNQKLPFVTQKIDSFKNPSANAEIFQARTIYEVVFPRVVTYDLSYQSIQSLSVITQELEGYASIRLPRDRGEGTYVVHPVFLDSLLQVPGFIANMQGRVGNAFICCEIASVEVDTPSLDDHATYSVYCRGIWCEAQNSVSFEVSAIKDGESARIVAFLKGVTFRQMPLESLRRGLSVAAISGSRPILRPPPISLPSTRARSNSSPPNFANVAGEVHSRIFKVIAETCGVEPQHFTADTPLDALGIDSLMLIELSAKLQTLFPKLELQLRSLYSCRTIADILRLSSSIFGLEEPMRSPTVTCVDSVASTPTTAVAEDLMSDCFIERPPDVRSIVSSVLDVPWENIGDHDALEMFGLDSLAAIEVLQALQTQSGLQLPTNFLDDHSTVAALQEYFATRLSRLELFDAALQSPRNEAVQARLVRTLRLGTNPALVQDESKKSIPIFFVHDGSGLVNYYDRIKSLNRCVWAIYNPRFATAKPWEDLYEMAIAYADYITPLVNGPILLGGWSFGGVVSYEISLQLAKRGIKVKGIVLIDSPSPVNHTPLSGALIKTVARYDRRTGPVEIGKLVQTQFAMNADLLGSYNPYATGGTCPPLVFLRSNAAYEEKTIVDIPSWLADRSDPNSALEGWYALAKSPIKMWDIPGHHFQAFDNMNIESVSRKLLDACEYLENL</sequence>
<name>A0A8H5HN95_9AGAR</name>
<dbReference type="SUPFAM" id="SSF53474">
    <property type="entry name" value="alpha/beta-Hydrolases"/>
    <property type="match status" value="1"/>
</dbReference>
<dbReference type="Gene3D" id="3.40.47.10">
    <property type="match status" value="1"/>
</dbReference>
<dbReference type="SUPFAM" id="SSF52151">
    <property type="entry name" value="FabD/lysophospholipase-like"/>
    <property type="match status" value="1"/>
</dbReference>
<dbReference type="SMART" id="SM00823">
    <property type="entry name" value="PKS_PP"/>
    <property type="match status" value="2"/>
</dbReference>
<dbReference type="CDD" id="cd00833">
    <property type="entry name" value="PKS"/>
    <property type="match status" value="1"/>
</dbReference>
<dbReference type="PROSITE" id="PS00012">
    <property type="entry name" value="PHOSPHOPANTETHEINE"/>
    <property type="match status" value="2"/>
</dbReference>
<keyword evidence="2" id="KW-0596">Phosphopantetheine</keyword>
<dbReference type="InterPro" id="IPR001031">
    <property type="entry name" value="Thioesterase"/>
</dbReference>
<dbReference type="GO" id="GO:0004312">
    <property type="term" value="F:fatty acid synthase activity"/>
    <property type="evidence" value="ECO:0007669"/>
    <property type="project" value="TreeGrafter"/>
</dbReference>
<dbReference type="GO" id="GO:0031177">
    <property type="term" value="F:phosphopantetheine binding"/>
    <property type="evidence" value="ECO:0007669"/>
    <property type="project" value="InterPro"/>
</dbReference>
<dbReference type="InterPro" id="IPR049900">
    <property type="entry name" value="PKS_mFAS_DH"/>
</dbReference>
<keyword evidence="11" id="KW-1185">Reference proteome</keyword>
<feature type="domain" description="PKS/mFAS DH" evidence="9">
    <location>
        <begin position="964"/>
        <end position="1272"/>
    </location>
</feature>
<dbReference type="InterPro" id="IPR042104">
    <property type="entry name" value="PKS_dehydratase_sf"/>
</dbReference>
<dbReference type="SMART" id="SM00825">
    <property type="entry name" value="PKS_KS"/>
    <property type="match status" value="1"/>
</dbReference>